<dbReference type="STRING" id="1582439.NPIRD3C_0222"/>
<reference evidence="3 4" key="3">
    <citation type="journal article" date="2019" name="Int. J. Syst. Evol. Microbiol.">
        <title>Nitrosopumilus adriaticus sp. nov. and Nitrosopumilus piranensis sp. nov., two ammonia-oxidizing archaea from the Adriatic Sea and members of the class Nitrososphaeria.</title>
        <authorList>
            <person name="Bayer B."/>
            <person name="Vojvoda J."/>
            <person name="Reinthaler T."/>
            <person name="Reyes C."/>
            <person name="Pinto M."/>
            <person name="Herndl G.J."/>
        </authorList>
    </citation>
    <scope>NUCLEOTIDE SEQUENCE [LARGE SCALE GENOMIC DNA]</scope>
    <source>
        <strain evidence="3 4">D3C</strain>
    </source>
</reference>
<dbReference type="InterPro" id="IPR014729">
    <property type="entry name" value="Rossmann-like_a/b/a_fold"/>
</dbReference>
<dbReference type="Gene3D" id="3.40.50.620">
    <property type="entry name" value="HUPs"/>
    <property type="match status" value="1"/>
</dbReference>
<name>A0A0C5BWV8_9ARCH</name>
<keyword evidence="4" id="KW-1185">Reference proteome</keyword>
<reference evidence="3 4" key="2">
    <citation type="journal article" date="2016" name="ISME J.">
        <title>Physiological and genomic characterization of two novel marine thaumarchaeal strains indicates niche differentiation.</title>
        <authorList>
            <person name="Bayer B."/>
            <person name="Vojvoda J."/>
            <person name="Offre P."/>
            <person name="Alves R.J."/>
            <person name="Elisabeth N.H."/>
            <person name="Garcia J.A."/>
            <person name="Volland J.M."/>
            <person name="Srivastava A."/>
            <person name="Schleper C."/>
            <person name="Herndl G.J."/>
        </authorList>
    </citation>
    <scope>NUCLEOTIDE SEQUENCE [LARGE SCALE GENOMIC DNA]</scope>
    <source>
        <strain evidence="3 4">D3C</strain>
    </source>
</reference>
<evidence type="ECO:0000313" key="4">
    <source>
        <dbReference type="Proteomes" id="UP000032027"/>
    </source>
</evidence>
<sequence length="145" mass="15484">MKHSDMAKFAKILVPLDGSANATRGLDRAIEIAKGSGAEITGFYVFHLPLAAGIKYTQKMKDEAQKKAVKAIGPAMKKTQNAGAKFKYHTGGGHTGTEIVKYAQKGKFDMIVIGARGMGGAKEAFLGSTSNYVMHKTKIPVLVVK</sequence>
<feature type="domain" description="UspA" evidence="2">
    <location>
        <begin position="9"/>
        <end position="145"/>
    </location>
</feature>
<dbReference type="Pfam" id="PF00582">
    <property type="entry name" value="Usp"/>
    <property type="match status" value="1"/>
</dbReference>
<dbReference type="PATRIC" id="fig|1582439.9.peg.224"/>
<dbReference type="PANTHER" id="PTHR46268">
    <property type="entry name" value="STRESS RESPONSE PROTEIN NHAX"/>
    <property type="match status" value="1"/>
</dbReference>
<dbReference type="InterPro" id="IPR006016">
    <property type="entry name" value="UspA"/>
</dbReference>
<evidence type="ECO:0000259" key="2">
    <source>
        <dbReference type="Pfam" id="PF00582"/>
    </source>
</evidence>
<comment type="similarity">
    <text evidence="1">Belongs to the universal stress protein A family.</text>
</comment>
<dbReference type="Proteomes" id="UP000032027">
    <property type="component" value="Chromosome"/>
</dbReference>
<dbReference type="AlphaFoldDB" id="A0A0C5BWV8"/>
<accession>A0A0C5BWV8</accession>
<evidence type="ECO:0000313" key="3">
    <source>
        <dbReference type="EMBL" id="AJM91440.1"/>
    </source>
</evidence>
<dbReference type="InterPro" id="IPR006015">
    <property type="entry name" value="Universal_stress_UspA"/>
</dbReference>
<dbReference type="HOGENOM" id="CLU_049301_16_2_2"/>
<gene>
    <name evidence="3" type="ORF">NPIRD3C_0222</name>
</gene>
<evidence type="ECO:0000256" key="1">
    <source>
        <dbReference type="ARBA" id="ARBA00008791"/>
    </source>
</evidence>
<dbReference type="EMBL" id="CP010868">
    <property type="protein sequence ID" value="AJM91440.1"/>
    <property type="molecule type" value="Genomic_DNA"/>
</dbReference>
<organism evidence="3 4">
    <name type="scientific">Nitrosopumilus piranensis</name>
    <dbReference type="NCBI Taxonomy" id="1582439"/>
    <lineage>
        <taxon>Archaea</taxon>
        <taxon>Nitrososphaerota</taxon>
        <taxon>Nitrososphaeria</taxon>
        <taxon>Nitrosopumilales</taxon>
        <taxon>Nitrosopumilaceae</taxon>
        <taxon>Nitrosopumilus</taxon>
    </lineage>
</organism>
<reference evidence="4" key="1">
    <citation type="submission" date="2015-02" db="EMBL/GenBank/DDBJ databases">
        <title>Characterization of two novel Thaumarchaeota isolated from the Northern Adriatic Sea.</title>
        <authorList>
            <person name="Bayer B."/>
            <person name="Vojvoda J."/>
            <person name="Offre P."/>
            <person name="Srivastava A."/>
            <person name="Elisabeth N."/>
            <person name="Garcia J.A.L."/>
            <person name="Schleper C."/>
            <person name="Herndl G.J."/>
        </authorList>
    </citation>
    <scope>NUCLEOTIDE SEQUENCE [LARGE SCALE GENOMIC DNA]</scope>
    <source>
        <strain evidence="4">D3C</strain>
    </source>
</reference>
<dbReference type="CDD" id="cd00293">
    <property type="entry name" value="USP-like"/>
    <property type="match status" value="1"/>
</dbReference>
<dbReference type="PRINTS" id="PR01438">
    <property type="entry name" value="UNVRSLSTRESS"/>
</dbReference>
<proteinExistence type="inferred from homology"/>
<dbReference type="SUPFAM" id="SSF52402">
    <property type="entry name" value="Adenine nucleotide alpha hydrolases-like"/>
    <property type="match status" value="1"/>
</dbReference>
<protein>
    <submittedName>
        <fullName evidence="3">UspA domain-containing protein</fullName>
    </submittedName>
</protein>
<dbReference type="KEGG" id="nid:NPIRD3C_0222"/>
<dbReference type="PANTHER" id="PTHR46268:SF25">
    <property type="entry name" value="USPA DOMAIN PROTEIN"/>
    <property type="match status" value="1"/>
</dbReference>